<dbReference type="EMBL" id="JAPJZI010000001">
    <property type="protein sequence ID" value="MDA5401167.1"/>
    <property type="molecule type" value="Genomic_DNA"/>
</dbReference>
<feature type="transmembrane region" description="Helical" evidence="1">
    <location>
        <begin position="7"/>
        <end position="30"/>
    </location>
</feature>
<dbReference type="RefSeq" id="WP_267992974.1">
    <property type="nucleotide sequence ID" value="NZ_JAPJZI010000001.1"/>
</dbReference>
<organism evidence="2 3">
    <name type="scientific">Hoeflea prorocentri</name>
    <dbReference type="NCBI Taxonomy" id="1922333"/>
    <lineage>
        <taxon>Bacteria</taxon>
        <taxon>Pseudomonadati</taxon>
        <taxon>Pseudomonadota</taxon>
        <taxon>Alphaproteobacteria</taxon>
        <taxon>Hyphomicrobiales</taxon>
        <taxon>Rhizobiaceae</taxon>
        <taxon>Hoeflea</taxon>
    </lineage>
</organism>
<gene>
    <name evidence="2" type="ORF">OQ273_21525</name>
</gene>
<accession>A0A9X3ZIX4</accession>
<sequence>MKTRIHAIAGFVAFIMIALFWTSTVLVEILGTYEAVATVKSLILLGMIVLIPAMAIVGATGMSLGAGRRDRLTKAKKTRMPLIAGNGILILVPAAFFLAARANAGVFDTWFYAVQALELVAGTANITMMGLNIRDGLMMTRRIRRAA</sequence>
<keyword evidence="1" id="KW-0472">Membrane</keyword>
<feature type="transmembrane region" description="Helical" evidence="1">
    <location>
        <begin position="42"/>
        <end position="62"/>
    </location>
</feature>
<dbReference type="AlphaFoldDB" id="A0A9X3ZIX4"/>
<proteinExistence type="predicted"/>
<evidence type="ECO:0000313" key="3">
    <source>
        <dbReference type="Proteomes" id="UP001151234"/>
    </source>
</evidence>
<reference evidence="2" key="1">
    <citation type="submission" date="2022-11" db="EMBL/GenBank/DDBJ databases">
        <title>Draft genome sequence of Hoeflea poritis E7-10 and Hoeflea prorocentri PM5-8, separated from scleractinian coral Porites lutea and marine dinoflagellate.</title>
        <authorList>
            <person name="Zhang G."/>
            <person name="Wei Q."/>
            <person name="Cai L."/>
        </authorList>
    </citation>
    <scope>NUCLEOTIDE SEQUENCE</scope>
    <source>
        <strain evidence="2">PM5-8</strain>
    </source>
</reference>
<evidence type="ECO:0000313" key="2">
    <source>
        <dbReference type="EMBL" id="MDA5401167.1"/>
    </source>
</evidence>
<dbReference type="Proteomes" id="UP001151234">
    <property type="component" value="Unassembled WGS sequence"/>
</dbReference>
<protein>
    <submittedName>
        <fullName evidence="2">Uncharacterized protein</fullName>
    </submittedName>
</protein>
<comment type="caution">
    <text evidence="2">The sequence shown here is derived from an EMBL/GenBank/DDBJ whole genome shotgun (WGS) entry which is preliminary data.</text>
</comment>
<feature type="transmembrane region" description="Helical" evidence="1">
    <location>
        <begin position="83"/>
        <end position="104"/>
    </location>
</feature>
<feature type="transmembrane region" description="Helical" evidence="1">
    <location>
        <begin position="110"/>
        <end position="133"/>
    </location>
</feature>
<evidence type="ECO:0000256" key="1">
    <source>
        <dbReference type="SAM" id="Phobius"/>
    </source>
</evidence>
<keyword evidence="1" id="KW-1133">Transmembrane helix</keyword>
<keyword evidence="3" id="KW-1185">Reference proteome</keyword>
<name>A0A9X3ZIX4_9HYPH</name>
<keyword evidence="1" id="KW-0812">Transmembrane</keyword>